<dbReference type="Pfam" id="PF08167">
    <property type="entry name" value="RIX1"/>
    <property type="match status" value="1"/>
</dbReference>
<dbReference type="AlphaFoldDB" id="A0A5C3NF70"/>
<accession>A0A5C3NF70</accession>
<keyword evidence="4" id="KW-0539">Nucleus</keyword>
<dbReference type="GO" id="GO:0005634">
    <property type="term" value="C:nucleus"/>
    <property type="evidence" value="ECO:0007669"/>
    <property type="project" value="UniProtKB-SubCell"/>
</dbReference>
<dbReference type="GO" id="GO:0006364">
    <property type="term" value="P:rRNA processing"/>
    <property type="evidence" value="ECO:0007669"/>
    <property type="project" value="TreeGrafter"/>
</dbReference>
<dbReference type="InterPro" id="IPR012583">
    <property type="entry name" value="RIX1_N"/>
</dbReference>
<feature type="domain" description="Pre-rRNA-processing protein RIX1 N-terminal" evidence="5">
    <location>
        <begin position="2"/>
        <end position="112"/>
    </location>
</feature>
<dbReference type="EMBL" id="ML213504">
    <property type="protein sequence ID" value="TFK55557.1"/>
    <property type="molecule type" value="Genomic_DNA"/>
</dbReference>
<sequence>MMECAQSWIGAALPMLSKNEPLPNVKAAIRILRYIFAGATDTPEFQRQLVTPNVPKYSQAVIALAEKHDDPDVKLLALNTLTMLVPLHPTLHKALHGSLSALALRYLNGSAPTPLSSDLVKAASRLYAVLHYTGGRVGAAGQWRKSLDDTLTFTWNAFHSLRLTYEAGGLPASSGNDPLRNAALNLDRTRCGVIVLCELMRSTTPRPVQVPINSVFQLTVAMLSCTPDEQVTGPIDQSLRALEISAIPTIWSQGCDLLVSFAKCARYHLTPHVPRLLTILAYQLEQPLNPQSRLSFLLVIPVILFHTHPSHDGPALNRAVRAILPSLAQVLLERSDQLQAEVGDVKKSRKGKKRQRGYEGDELFKVGREVICQSGAEGEVVLAALDALQVLLRNSHLSPAVQSLSGRILLSMLLSLPQIPKTLLSPDATLHGKVLSKVQGLCIELGVGTTSTMNKSLGLVVRGLAVDGSDTVCILHESRIVRATDDPL</sequence>
<dbReference type="PANTHER" id="PTHR34105">
    <property type="entry name" value="PROLINE-, GLUTAMIC ACID- AND LEUCINE-RICH PROTEIN 1"/>
    <property type="match status" value="1"/>
</dbReference>
<evidence type="ECO:0000256" key="1">
    <source>
        <dbReference type="ARBA" id="ARBA00004123"/>
    </source>
</evidence>
<dbReference type="InterPro" id="IPR016024">
    <property type="entry name" value="ARM-type_fold"/>
</dbReference>
<dbReference type="STRING" id="5364.A0A5C3NF70"/>
<evidence type="ECO:0000313" key="7">
    <source>
        <dbReference type="Proteomes" id="UP000305948"/>
    </source>
</evidence>
<evidence type="ECO:0000259" key="5">
    <source>
        <dbReference type="Pfam" id="PF08167"/>
    </source>
</evidence>
<evidence type="ECO:0000256" key="4">
    <source>
        <dbReference type="ARBA" id="ARBA00023242"/>
    </source>
</evidence>
<dbReference type="SUPFAM" id="SSF48371">
    <property type="entry name" value="ARM repeat"/>
    <property type="match status" value="1"/>
</dbReference>
<organism evidence="6 7">
    <name type="scientific">Heliocybe sulcata</name>
    <dbReference type="NCBI Taxonomy" id="5364"/>
    <lineage>
        <taxon>Eukaryota</taxon>
        <taxon>Fungi</taxon>
        <taxon>Dikarya</taxon>
        <taxon>Basidiomycota</taxon>
        <taxon>Agaricomycotina</taxon>
        <taxon>Agaricomycetes</taxon>
        <taxon>Gloeophyllales</taxon>
        <taxon>Gloeophyllaceae</taxon>
        <taxon>Heliocybe</taxon>
    </lineage>
</organism>
<evidence type="ECO:0000256" key="2">
    <source>
        <dbReference type="ARBA" id="ARBA00010511"/>
    </source>
</evidence>
<keyword evidence="7" id="KW-1185">Reference proteome</keyword>
<proteinExistence type="inferred from homology"/>
<evidence type="ECO:0000313" key="6">
    <source>
        <dbReference type="EMBL" id="TFK55557.1"/>
    </source>
</evidence>
<dbReference type="Proteomes" id="UP000305948">
    <property type="component" value="Unassembled WGS sequence"/>
</dbReference>
<dbReference type="OrthoDB" id="20900at2759"/>
<dbReference type="PANTHER" id="PTHR34105:SF1">
    <property type="entry name" value="PROLINE-, GLUTAMIC ACID- AND LEUCINE-RICH PROTEIN 1"/>
    <property type="match status" value="1"/>
</dbReference>
<protein>
    <recommendedName>
        <fullName evidence="3">Pre-rRNA-processing protein RIX1</fullName>
    </recommendedName>
</protein>
<gene>
    <name evidence="6" type="ORF">OE88DRAFT_1672300</name>
</gene>
<comment type="subcellular location">
    <subcellularLocation>
        <location evidence="1">Nucleus</location>
    </subcellularLocation>
</comment>
<name>A0A5C3NF70_9AGAM</name>
<reference evidence="6 7" key="1">
    <citation type="journal article" date="2019" name="Nat. Ecol. Evol.">
        <title>Megaphylogeny resolves global patterns of mushroom evolution.</title>
        <authorList>
            <person name="Varga T."/>
            <person name="Krizsan K."/>
            <person name="Foldi C."/>
            <person name="Dima B."/>
            <person name="Sanchez-Garcia M."/>
            <person name="Sanchez-Ramirez S."/>
            <person name="Szollosi G.J."/>
            <person name="Szarkandi J.G."/>
            <person name="Papp V."/>
            <person name="Albert L."/>
            <person name="Andreopoulos W."/>
            <person name="Angelini C."/>
            <person name="Antonin V."/>
            <person name="Barry K.W."/>
            <person name="Bougher N.L."/>
            <person name="Buchanan P."/>
            <person name="Buyck B."/>
            <person name="Bense V."/>
            <person name="Catcheside P."/>
            <person name="Chovatia M."/>
            <person name="Cooper J."/>
            <person name="Damon W."/>
            <person name="Desjardin D."/>
            <person name="Finy P."/>
            <person name="Geml J."/>
            <person name="Haridas S."/>
            <person name="Hughes K."/>
            <person name="Justo A."/>
            <person name="Karasinski D."/>
            <person name="Kautmanova I."/>
            <person name="Kiss B."/>
            <person name="Kocsube S."/>
            <person name="Kotiranta H."/>
            <person name="LaButti K.M."/>
            <person name="Lechner B.E."/>
            <person name="Liimatainen K."/>
            <person name="Lipzen A."/>
            <person name="Lukacs Z."/>
            <person name="Mihaltcheva S."/>
            <person name="Morgado L.N."/>
            <person name="Niskanen T."/>
            <person name="Noordeloos M.E."/>
            <person name="Ohm R.A."/>
            <person name="Ortiz-Santana B."/>
            <person name="Ovrebo C."/>
            <person name="Racz N."/>
            <person name="Riley R."/>
            <person name="Savchenko A."/>
            <person name="Shiryaev A."/>
            <person name="Soop K."/>
            <person name="Spirin V."/>
            <person name="Szebenyi C."/>
            <person name="Tomsovsky M."/>
            <person name="Tulloss R.E."/>
            <person name="Uehling J."/>
            <person name="Grigoriev I.V."/>
            <person name="Vagvolgyi C."/>
            <person name="Papp T."/>
            <person name="Martin F.M."/>
            <person name="Miettinen O."/>
            <person name="Hibbett D.S."/>
            <person name="Nagy L.G."/>
        </authorList>
    </citation>
    <scope>NUCLEOTIDE SEQUENCE [LARGE SCALE GENOMIC DNA]</scope>
    <source>
        <strain evidence="6 7">OMC1185</strain>
    </source>
</reference>
<comment type="similarity">
    <text evidence="2">Belongs to the RIX1/PELP1 family.</text>
</comment>
<evidence type="ECO:0000256" key="3">
    <source>
        <dbReference type="ARBA" id="ARBA00021502"/>
    </source>
</evidence>